<comment type="caution">
    <text evidence="2">The sequence shown here is derived from an EMBL/GenBank/DDBJ whole genome shotgun (WGS) entry which is preliminary data.</text>
</comment>
<dbReference type="RefSeq" id="WP_100732567.1">
    <property type="nucleotide sequence ID" value="NZ_MKXG01000023.1"/>
</dbReference>
<dbReference type="SUPFAM" id="SSF47413">
    <property type="entry name" value="lambda repressor-like DNA-binding domains"/>
    <property type="match status" value="1"/>
</dbReference>
<dbReference type="Proteomes" id="UP000231914">
    <property type="component" value="Unassembled WGS sequence"/>
</dbReference>
<organism evidence="2 3">
    <name type="scientific">Lactobacillus crispatus</name>
    <dbReference type="NCBI Taxonomy" id="47770"/>
    <lineage>
        <taxon>Bacteria</taxon>
        <taxon>Bacillati</taxon>
        <taxon>Bacillota</taxon>
        <taxon>Bacilli</taxon>
        <taxon>Lactobacillales</taxon>
        <taxon>Lactobacillaceae</taxon>
        <taxon>Lactobacillus</taxon>
    </lineage>
</organism>
<dbReference type="EMBL" id="MKXG01000023">
    <property type="protein sequence ID" value="PJZ17338.1"/>
    <property type="molecule type" value="Genomic_DNA"/>
</dbReference>
<feature type="domain" description="HTH cro/C1-type" evidence="1">
    <location>
        <begin position="24"/>
        <end position="55"/>
    </location>
</feature>
<dbReference type="InterPro" id="IPR010982">
    <property type="entry name" value="Lambda_DNA-bd_dom_sf"/>
</dbReference>
<protein>
    <submittedName>
        <fullName evidence="2">Transcriptional regulator</fullName>
    </submittedName>
</protein>
<evidence type="ECO:0000313" key="2">
    <source>
        <dbReference type="EMBL" id="PJZ17338.1"/>
    </source>
</evidence>
<sequence length="69" mass="7882">MAAEEQLEVAKQNVERNIKKALFDKNMTQVQLAKLIGESRQNVNKAIKGGTLPRDVEIRKRIYKVLGME</sequence>
<accession>A0A2M9WPK3</accession>
<evidence type="ECO:0000259" key="1">
    <source>
        <dbReference type="Pfam" id="PF01381"/>
    </source>
</evidence>
<reference evidence="2 3" key="1">
    <citation type="submission" date="2016-10" db="EMBL/GenBank/DDBJ databases">
        <title>WGS of isloates from the oral cavity of healthy individuals.</title>
        <authorList>
            <person name="Sharma S."/>
            <person name="Pal V.K."/>
            <person name="Patil P.B."/>
            <person name="Korpole S."/>
            <person name="Grover V."/>
        </authorList>
    </citation>
    <scope>NUCLEOTIDE SEQUENCE [LARGE SCALE GENOMIC DNA]</scope>
    <source>
        <strain evidence="2 3">DISK12</strain>
    </source>
</reference>
<name>A0A2M9WPK3_9LACO</name>
<dbReference type="Gene3D" id="1.10.260.40">
    <property type="entry name" value="lambda repressor-like DNA-binding domains"/>
    <property type="match status" value="1"/>
</dbReference>
<evidence type="ECO:0000313" key="3">
    <source>
        <dbReference type="Proteomes" id="UP000231914"/>
    </source>
</evidence>
<dbReference type="Pfam" id="PF01381">
    <property type="entry name" value="HTH_3"/>
    <property type="match status" value="1"/>
</dbReference>
<dbReference type="InterPro" id="IPR001387">
    <property type="entry name" value="Cro/C1-type_HTH"/>
</dbReference>
<gene>
    <name evidence="2" type="ORF">BHU41_06400</name>
</gene>
<dbReference type="CDD" id="cd00093">
    <property type="entry name" value="HTH_XRE"/>
    <property type="match status" value="1"/>
</dbReference>
<dbReference type="AlphaFoldDB" id="A0A2M9WPK3"/>
<proteinExistence type="predicted"/>
<dbReference type="GO" id="GO:0003677">
    <property type="term" value="F:DNA binding"/>
    <property type="evidence" value="ECO:0007669"/>
    <property type="project" value="InterPro"/>
</dbReference>